<evidence type="ECO:0000313" key="2">
    <source>
        <dbReference type="Proteomes" id="UP000282985"/>
    </source>
</evidence>
<reference evidence="1 2" key="1">
    <citation type="submission" date="2018-11" db="EMBL/GenBank/DDBJ databases">
        <title>Parancylomarina longa gen. nov., sp. nov., isolated from sediments of southern Okinawa.</title>
        <authorList>
            <person name="Fu T."/>
        </authorList>
    </citation>
    <scope>NUCLEOTIDE SEQUENCE [LARGE SCALE GENOMIC DNA]</scope>
    <source>
        <strain evidence="1 2">T3-2 S1-C</strain>
    </source>
</reference>
<evidence type="ECO:0000313" key="1">
    <source>
        <dbReference type="EMBL" id="RUT78921.1"/>
    </source>
</evidence>
<accession>A0A434AWN8</accession>
<comment type="caution">
    <text evidence="1">The sequence shown here is derived from an EMBL/GenBank/DDBJ whole genome shotgun (WGS) entry which is preliminary data.</text>
</comment>
<dbReference type="EMBL" id="RJJX01000005">
    <property type="protein sequence ID" value="RUT78921.1"/>
    <property type="molecule type" value="Genomic_DNA"/>
</dbReference>
<dbReference type="RefSeq" id="WP_127342979.1">
    <property type="nucleotide sequence ID" value="NZ_RJJX01000005.1"/>
</dbReference>
<proteinExistence type="predicted"/>
<protein>
    <submittedName>
        <fullName evidence="1">Uncharacterized protein</fullName>
    </submittedName>
</protein>
<dbReference type="AlphaFoldDB" id="A0A434AWN8"/>
<organism evidence="1 2">
    <name type="scientific">Ancylomarina longa</name>
    <dbReference type="NCBI Taxonomy" id="2487017"/>
    <lineage>
        <taxon>Bacteria</taxon>
        <taxon>Pseudomonadati</taxon>
        <taxon>Bacteroidota</taxon>
        <taxon>Bacteroidia</taxon>
        <taxon>Marinilabiliales</taxon>
        <taxon>Marinifilaceae</taxon>
        <taxon>Ancylomarina</taxon>
    </lineage>
</organism>
<dbReference type="OrthoDB" id="788168at2"/>
<gene>
    <name evidence="1" type="ORF">DLK05_05410</name>
</gene>
<keyword evidence="2" id="KW-1185">Reference proteome</keyword>
<sequence length="269" mass="31779">MKNWIIAFLIVWNYTPVFAQENLSKAENEIYQDFENLLQADADSLKLSICYNIQETLKNILLQPKSFDYPFSSLNRMGKLFSPDQAFRIYNWNCVLADGTYRYYGLIQLQKRGKLQVEVWTDSCIDHGMESQQIAINWMGALYYKVIPFRVKDGEAYVLLGWDGNNYITNKKIIEILSFDKNGKSQFGKPIIYWRGKMLNRVVFEYAKQARMSVQYQEKEKRIVFDHLAPSSPNYQNQFEYYGPDLSYDALVYKNGFWRLVENIDVRNK</sequence>
<name>A0A434AWN8_9BACT</name>
<dbReference type="Proteomes" id="UP000282985">
    <property type="component" value="Unassembled WGS sequence"/>
</dbReference>